<sequence length="341" mass="36818">MTIPQTMQALVQLHDGYASTQTGPQIDDLTPFLRYATISVPEVGKGQALIKVDLAAVNPSDIHFIKGEYGQPRKKGVPAGFEGVGEVVAGDTPLLGHRVSFFATASGAWSEFALTDVTGLVPCRPDLSEVAAASQLVNPLSAIAMFDLVKESRAESFVLNAAGSQLGKYLIGLGKDNGVAPIAIVRREEQVEMLKDLGAAKVIVSTAPDALEEAKTTFRNLSPAVLLDAVGDQFAADLFFAMPRHATWVNYGKLATDAPKLTELGQLIFMNKRIEGFWLTRWMKQVGPERVRAAFVEIQSRFTEGKWTPDVTDIVPLADAMARLPAALAARDGKVFIDPRK</sequence>
<evidence type="ECO:0000313" key="8">
    <source>
        <dbReference type="Proteomes" id="UP000198926"/>
    </source>
</evidence>
<keyword evidence="4" id="KW-0560">Oxidoreductase</keyword>
<accession>A0A1I6MZJ4</accession>
<dbReference type="SUPFAM" id="SSF50129">
    <property type="entry name" value="GroES-like"/>
    <property type="match status" value="1"/>
</dbReference>
<dbReference type="GO" id="GO:0016491">
    <property type="term" value="F:oxidoreductase activity"/>
    <property type="evidence" value="ECO:0007669"/>
    <property type="project" value="UniProtKB-KW"/>
</dbReference>
<dbReference type="Proteomes" id="UP000198926">
    <property type="component" value="Unassembled WGS sequence"/>
</dbReference>
<dbReference type="Gene3D" id="3.90.180.10">
    <property type="entry name" value="Medium-chain alcohol dehydrogenases, catalytic domain"/>
    <property type="match status" value="1"/>
</dbReference>
<protein>
    <submittedName>
        <fullName evidence="7">NADPH:quinone reductase</fullName>
    </submittedName>
</protein>
<dbReference type="AlphaFoldDB" id="A0A1I6MZJ4"/>
<dbReference type="PANTHER" id="PTHR43981:SF2">
    <property type="entry name" value="ENOYL-[ACYL-CARRIER-PROTEIN] REDUCTASE, MITOCHONDRIAL"/>
    <property type="match status" value="1"/>
</dbReference>
<dbReference type="EMBL" id="FOZM01000003">
    <property type="protein sequence ID" value="SFS21110.1"/>
    <property type="molecule type" value="Genomic_DNA"/>
</dbReference>
<evidence type="ECO:0000256" key="2">
    <source>
        <dbReference type="ARBA" id="ARBA00022857"/>
    </source>
</evidence>
<keyword evidence="3" id="KW-0809">Transit peptide</keyword>
<keyword evidence="8" id="KW-1185">Reference proteome</keyword>
<dbReference type="InterPro" id="IPR011032">
    <property type="entry name" value="GroES-like_sf"/>
</dbReference>
<dbReference type="STRING" id="1123755.SAMN05444714_2741"/>
<dbReference type="PANTHER" id="PTHR43981">
    <property type="entry name" value="ENOYL-[ACYL-CARRIER-PROTEIN] REDUCTASE, MITOCHONDRIAL"/>
    <property type="match status" value="1"/>
</dbReference>
<evidence type="ECO:0000259" key="6">
    <source>
        <dbReference type="Pfam" id="PF08240"/>
    </source>
</evidence>
<proteinExistence type="inferred from homology"/>
<evidence type="ECO:0000256" key="1">
    <source>
        <dbReference type="ARBA" id="ARBA00010371"/>
    </source>
</evidence>
<evidence type="ECO:0000259" key="5">
    <source>
        <dbReference type="Pfam" id="PF00107"/>
    </source>
</evidence>
<dbReference type="InterPro" id="IPR013149">
    <property type="entry name" value="ADH-like_C"/>
</dbReference>
<dbReference type="InterPro" id="IPR036291">
    <property type="entry name" value="NAD(P)-bd_dom_sf"/>
</dbReference>
<evidence type="ECO:0000313" key="7">
    <source>
        <dbReference type="EMBL" id="SFS21110.1"/>
    </source>
</evidence>
<feature type="domain" description="Alcohol dehydrogenase-like N-terminal" evidence="6">
    <location>
        <begin position="44"/>
        <end position="100"/>
    </location>
</feature>
<name>A0A1I6MZJ4_9RHOB</name>
<evidence type="ECO:0000256" key="4">
    <source>
        <dbReference type="ARBA" id="ARBA00023002"/>
    </source>
</evidence>
<dbReference type="Gene3D" id="3.40.50.720">
    <property type="entry name" value="NAD(P)-binding Rossmann-like Domain"/>
    <property type="match status" value="1"/>
</dbReference>
<organism evidence="7 8">
    <name type="scientific">Yoonia litorea</name>
    <dbReference type="NCBI Taxonomy" id="1123755"/>
    <lineage>
        <taxon>Bacteria</taxon>
        <taxon>Pseudomonadati</taxon>
        <taxon>Pseudomonadota</taxon>
        <taxon>Alphaproteobacteria</taxon>
        <taxon>Rhodobacterales</taxon>
        <taxon>Paracoccaceae</taxon>
        <taxon>Yoonia</taxon>
    </lineage>
</organism>
<feature type="domain" description="Alcohol dehydrogenase-like C-terminal" evidence="5">
    <location>
        <begin position="167"/>
        <end position="281"/>
    </location>
</feature>
<dbReference type="Pfam" id="PF08240">
    <property type="entry name" value="ADH_N"/>
    <property type="match status" value="1"/>
</dbReference>
<reference evidence="7 8" key="1">
    <citation type="submission" date="2016-10" db="EMBL/GenBank/DDBJ databases">
        <authorList>
            <person name="de Groot N.N."/>
        </authorList>
    </citation>
    <scope>NUCLEOTIDE SEQUENCE [LARGE SCALE GENOMIC DNA]</scope>
    <source>
        <strain evidence="7 8">DSM 29433</strain>
    </source>
</reference>
<dbReference type="SUPFAM" id="SSF51735">
    <property type="entry name" value="NAD(P)-binding Rossmann-fold domains"/>
    <property type="match status" value="1"/>
</dbReference>
<dbReference type="RefSeq" id="WP_090209697.1">
    <property type="nucleotide sequence ID" value="NZ_FOZM01000003.1"/>
</dbReference>
<evidence type="ECO:0000256" key="3">
    <source>
        <dbReference type="ARBA" id="ARBA00022946"/>
    </source>
</evidence>
<dbReference type="GO" id="GO:0006631">
    <property type="term" value="P:fatty acid metabolic process"/>
    <property type="evidence" value="ECO:0007669"/>
    <property type="project" value="TreeGrafter"/>
</dbReference>
<dbReference type="Pfam" id="PF00107">
    <property type="entry name" value="ADH_zinc_N"/>
    <property type="match status" value="1"/>
</dbReference>
<keyword evidence="2" id="KW-0521">NADP</keyword>
<dbReference type="InterPro" id="IPR013154">
    <property type="entry name" value="ADH-like_N"/>
</dbReference>
<dbReference type="OrthoDB" id="9787435at2"/>
<comment type="similarity">
    <text evidence="1">Belongs to the zinc-containing alcohol dehydrogenase family. Quinone oxidoreductase subfamily.</text>
</comment>
<dbReference type="InterPro" id="IPR051034">
    <property type="entry name" value="Mito_Enoyl-ACP_Reductase"/>
</dbReference>
<gene>
    <name evidence="7" type="ORF">SAMN05444714_2741</name>
</gene>